<dbReference type="EC" id="3.1.2.14" evidence="1"/>
<dbReference type="SMART" id="SM00822">
    <property type="entry name" value="PKS_KR"/>
    <property type="match status" value="1"/>
</dbReference>
<dbReference type="Gene3D" id="1.10.1200.10">
    <property type="entry name" value="ACP-like"/>
    <property type="match status" value="1"/>
</dbReference>
<proteinExistence type="predicted"/>
<feature type="domain" description="Carrier" evidence="4">
    <location>
        <begin position="203"/>
        <end position="280"/>
    </location>
</feature>
<dbReference type="InterPro" id="IPR036736">
    <property type="entry name" value="ACP-like_sf"/>
</dbReference>
<keyword evidence="2" id="KW-0596">Phosphopantetheine</keyword>
<accession>A0A1Y1NL53</accession>
<dbReference type="InterPro" id="IPR009081">
    <property type="entry name" value="PP-bd_ACP"/>
</dbReference>
<dbReference type="PROSITE" id="PS50075">
    <property type="entry name" value="CARRIER"/>
    <property type="match status" value="1"/>
</dbReference>
<dbReference type="InterPro" id="IPR001031">
    <property type="entry name" value="Thioesterase"/>
</dbReference>
<dbReference type="InterPro" id="IPR029058">
    <property type="entry name" value="AB_hydrolase_fold"/>
</dbReference>
<dbReference type="PANTHER" id="PTHR43775">
    <property type="entry name" value="FATTY ACID SYNTHASE"/>
    <property type="match status" value="1"/>
</dbReference>
<dbReference type="Pfam" id="PF08659">
    <property type="entry name" value="KR"/>
    <property type="match status" value="1"/>
</dbReference>
<dbReference type="Gene3D" id="3.40.50.1820">
    <property type="entry name" value="alpha/beta hydrolase"/>
    <property type="match status" value="1"/>
</dbReference>
<reference evidence="5" key="1">
    <citation type="journal article" date="2016" name="Sci. Rep.">
        <title>Molecular characterization of firefly nuptial gifts: a multi-omics approach sheds light on postcopulatory sexual selection.</title>
        <authorList>
            <person name="Al-Wathiqui N."/>
            <person name="Fallon T.R."/>
            <person name="South A."/>
            <person name="Weng J.K."/>
            <person name="Lewis S.M."/>
        </authorList>
    </citation>
    <scope>NUCLEOTIDE SEQUENCE</scope>
</reference>
<protein>
    <recommendedName>
        <fullName evidence="1">oleoyl-[acyl-carrier-protein] hydrolase</fullName>
        <ecNumber evidence="1">3.1.2.14</ecNumber>
    </recommendedName>
</protein>
<dbReference type="InterPro" id="IPR020806">
    <property type="entry name" value="PKS_PP-bd"/>
</dbReference>
<sequence length="577" mass="64075">MVSRSGVRNGYQAAKIASWKGYGVTVLVSTEDAATRDGCVELLKTGNQLGPVESIFNLALILRDAIFENQSVEKFEAVFRPKVHVTKLMDELSRKMCPELRQFVVFSSVACGRGNAGQTNYGMANSIMERICEKRKKEGYPGLAIQWGAVGEVGYVADKNPEIEVRGTLQQRISSCLGVLDNFLTQDEPVVSSIVIAQKNEDGIGSPKIVDTVMNIMGVTDLKLVGIHISFSQMGMDSIMAVEIKQTIERELNINISARDLRQLTFAKLQEMTNEKSSVDEPSSVSASPFEDFYLFTPNEDLDENPPIVRMKSLVCETETAPSVFLLPGINGTSAMLETLAANLSYHVYCLQYDDNTHTIEGLSENMLHVILDFVSHQAPFTVIAHSFGCTVALQMVSLLERKGYKGQLFLIDGSHNTARRVLTGYLPNVDDENLFQSYVLTGLAKASIPFGNLMSVVNNLLQCDDLENRIDLLLKLSSASIDEVSNRRKRLLMNYERIKSGVWYDPKFEKIKSAVTFINPTQSALRETVQGYDLEDLCENPISVQTFQGNHLTILRNIKMAEAINQLITEYSNSAV</sequence>
<dbReference type="SMART" id="SM00823">
    <property type="entry name" value="PKS_PP"/>
    <property type="match status" value="1"/>
</dbReference>
<evidence type="ECO:0000256" key="1">
    <source>
        <dbReference type="ARBA" id="ARBA00012480"/>
    </source>
</evidence>
<dbReference type="AlphaFoldDB" id="A0A1Y1NL53"/>
<dbReference type="Pfam" id="PF00975">
    <property type="entry name" value="Thioesterase"/>
    <property type="match status" value="1"/>
</dbReference>
<dbReference type="SUPFAM" id="SSF47336">
    <property type="entry name" value="ACP-like"/>
    <property type="match status" value="1"/>
</dbReference>
<dbReference type="GO" id="GO:0016297">
    <property type="term" value="F:fatty acyl-[ACP] hydrolase activity"/>
    <property type="evidence" value="ECO:0007669"/>
    <property type="project" value="UniProtKB-EC"/>
</dbReference>
<dbReference type="SUPFAM" id="SSF51735">
    <property type="entry name" value="NAD(P)-binding Rossmann-fold domains"/>
    <property type="match status" value="1"/>
</dbReference>
<organism evidence="5">
    <name type="scientific">Photinus pyralis</name>
    <name type="common">Common eastern firefly</name>
    <name type="synonym">Lampyris pyralis</name>
    <dbReference type="NCBI Taxonomy" id="7054"/>
    <lineage>
        <taxon>Eukaryota</taxon>
        <taxon>Metazoa</taxon>
        <taxon>Ecdysozoa</taxon>
        <taxon>Arthropoda</taxon>
        <taxon>Hexapoda</taxon>
        <taxon>Insecta</taxon>
        <taxon>Pterygota</taxon>
        <taxon>Neoptera</taxon>
        <taxon>Endopterygota</taxon>
        <taxon>Coleoptera</taxon>
        <taxon>Polyphaga</taxon>
        <taxon>Elateriformia</taxon>
        <taxon>Elateroidea</taxon>
        <taxon>Lampyridae</taxon>
        <taxon>Lampyrinae</taxon>
        <taxon>Photinus</taxon>
    </lineage>
</organism>
<dbReference type="InterPro" id="IPR050091">
    <property type="entry name" value="PKS_NRPS_Biosynth_Enz"/>
</dbReference>
<dbReference type="InterPro" id="IPR057326">
    <property type="entry name" value="KR_dom"/>
</dbReference>
<evidence type="ECO:0000256" key="3">
    <source>
        <dbReference type="ARBA" id="ARBA00022553"/>
    </source>
</evidence>
<dbReference type="GO" id="GO:0031177">
    <property type="term" value="F:phosphopantetheine binding"/>
    <property type="evidence" value="ECO:0007669"/>
    <property type="project" value="InterPro"/>
</dbReference>
<dbReference type="CDD" id="cd08954">
    <property type="entry name" value="KR_1_FAS_SDR_x"/>
    <property type="match status" value="1"/>
</dbReference>
<dbReference type="Pfam" id="PF00550">
    <property type="entry name" value="PP-binding"/>
    <property type="match status" value="1"/>
</dbReference>
<dbReference type="SUPFAM" id="SSF53474">
    <property type="entry name" value="alpha/beta-Hydrolases"/>
    <property type="match status" value="1"/>
</dbReference>
<name>A0A1Y1NL53_PHOPY</name>
<dbReference type="InterPro" id="IPR013968">
    <property type="entry name" value="PKS_KR"/>
</dbReference>
<evidence type="ECO:0000256" key="2">
    <source>
        <dbReference type="ARBA" id="ARBA00022450"/>
    </source>
</evidence>
<dbReference type="Gene3D" id="3.40.50.720">
    <property type="entry name" value="NAD(P)-binding Rossmann-like Domain"/>
    <property type="match status" value="1"/>
</dbReference>
<dbReference type="EMBL" id="GEZM01001994">
    <property type="protein sequence ID" value="JAV97415.1"/>
    <property type="molecule type" value="Transcribed_RNA"/>
</dbReference>
<dbReference type="GO" id="GO:0004312">
    <property type="term" value="F:fatty acid synthase activity"/>
    <property type="evidence" value="ECO:0007669"/>
    <property type="project" value="TreeGrafter"/>
</dbReference>
<keyword evidence="3" id="KW-0597">Phosphoprotein</keyword>
<dbReference type="PANTHER" id="PTHR43775:SF23">
    <property type="entry name" value="FATTY ACID SYNTHASE 3"/>
    <property type="match status" value="1"/>
</dbReference>
<evidence type="ECO:0000313" key="5">
    <source>
        <dbReference type="EMBL" id="JAV97415.1"/>
    </source>
</evidence>
<dbReference type="GO" id="GO:0006633">
    <property type="term" value="P:fatty acid biosynthetic process"/>
    <property type="evidence" value="ECO:0007669"/>
    <property type="project" value="TreeGrafter"/>
</dbReference>
<evidence type="ECO:0000259" key="4">
    <source>
        <dbReference type="PROSITE" id="PS50075"/>
    </source>
</evidence>
<dbReference type="InterPro" id="IPR036291">
    <property type="entry name" value="NAD(P)-bd_dom_sf"/>
</dbReference>